<keyword evidence="3" id="KW-1185">Reference proteome</keyword>
<proteinExistence type="predicted"/>
<dbReference type="AlphaFoldDB" id="A0A7T8JYZ8"/>
<sequence length="105" mass="12054">MTLEEQKAALRRSIGILKGAITRLSKQLKADLAAGTRVSRTYIRYRLIELKSSSEVLHRTHVMYLSLNLTVEEVLKAGEDEIVSQEIVELIVKVEEHLKIEWRNP</sequence>
<organism evidence="1 3">
    <name type="scientific">Caligus rogercresseyi</name>
    <name type="common">Sea louse</name>
    <dbReference type="NCBI Taxonomy" id="217165"/>
    <lineage>
        <taxon>Eukaryota</taxon>
        <taxon>Metazoa</taxon>
        <taxon>Ecdysozoa</taxon>
        <taxon>Arthropoda</taxon>
        <taxon>Crustacea</taxon>
        <taxon>Multicrustacea</taxon>
        <taxon>Hexanauplia</taxon>
        <taxon>Copepoda</taxon>
        <taxon>Siphonostomatoida</taxon>
        <taxon>Caligidae</taxon>
        <taxon>Caligus</taxon>
    </lineage>
</organism>
<evidence type="ECO:0000313" key="3">
    <source>
        <dbReference type="Proteomes" id="UP000595437"/>
    </source>
</evidence>
<gene>
    <name evidence="1" type="ORF">FKW44_020533</name>
    <name evidence="2" type="ORF">FKW44_020536</name>
</gene>
<dbReference type="EMBL" id="CP045903">
    <property type="protein sequence ID" value="QQP39594.1"/>
    <property type="molecule type" value="Genomic_DNA"/>
</dbReference>
<reference evidence="1" key="2">
    <citation type="journal article" name="Sci. Data">
        <title>Chromosome-scale genome assembly of the sea louse Caligus rogercresseyi by SMRT sequencing and Hi-C analysis.</title>
        <authorList>
            <person name="Gallardo-Escarate C."/>
            <person name="Valenzuela-Munoz V."/>
            <person name="Nunez-Acuna G."/>
            <person name="Valenzuela-Miranda D."/>
            <person name="Goncalves A.T."/>
            <person name="Escobar-Sepulveda H."/>
            <person name="Liachko I."/>
            <person name="Nelson B."/>
            <person name="Roberts S."/>
            <person name="Warren W."/>
        </authorList>
    </citation>
    <scope>NUCLEOTIDE SEQUENCE</scope>
    <source>
        <tissue evidence="1">Whole tissue</tissue>
    </source>
</reference>
<dbReference type="Proteomes" id="UP000595437">
    <property type="component" value="Chromosome 14"/>
</dbReference>
<name>A0A7T8JYZ8_CALRO</name>
<dbReference type="EMBL" id="CP045903">
    <property type="protein sequence ID" value="QQP39597.1"/>
    <property type="molecule type" value="Genomic_DNA"/>
</dbReference>
<evidence type="ECO:0000313" key="1">
    <source>
        <dbReference type="EMBL" id="QQP39594.1"/>
    </source>
</evidence>
<protein>
    <submittedName>
        <fullName evidence="1">Uncharacterized protein</fullName>
    </submittedName>
</protein>
<accession>A0A7T8JYZ8</accession>
<evidence type="ECO:0000313" key="2">
    <source>
        <dbReference type="EMBL" id="QQP39597.1"/>
    </source>
</evidence>
<reference evidence="3" key="1">
    <citation type="submission" date="2021-01" db="EMBL/GenBank/DDBJ databases">
        <title>Caligus Genome Assembly.</title>
        <authorList>
            <person name="Gallardo-Escarate C."/>
        </authorList>
    </citation>
    <scope>NUCLEOTIDE SEQUENCE [LARGE SCALE GENOMIC DNA]</scope>
</reference>